<dbReference type="CDD" id="cd16524">
    <property type="entry name" value="RING-HC_NHL-1-like"/>
    <property type="match status" value="1"/>
</dbReference>
<comment type="caution">
    <text evidence="11">The sequence shown here is derived from an EMBL/GenBank/DDBJ whole genome shotgun (WGS) entry which is preliminary data.</text>
</comment>
<keyword evidence="2" id="KW-0677">Repeat</keyword>
<feature type="compositionally biased region" description="Basic and acidic residues" evidence="7">
    <location>
        <begin position="863"/>
        <end position="879"/>
    </location>
</feature>
<keyword evidence="1" id="KW-0479">Metal-binding</keyword>
<dbReference type="FunFam" id="2.120.10.30:FF:000013">
    <property type="entry name" value="E3 ubiquitin-protein ligase TRIM71"/>
    <property type="match status" value="1"/>
</dbReference>
<dbReference type="PROSITE" id="PS51125">
    <property type="entry name" value="NHL"/>
    <property type="match status" value="5"/>
</dbReference>
<dbReference type="SMART" id="SM00225">
    <property type="entry name" value="BTB"/>
    <property type="match status" value="1"/>
</dbReference>
<evidence type="ECO:0000313" key="11">
    <source>
        <dbReference type="EMBL" id="KAH0809581.1"/>
    </source>
</evidence>
<feature type="compositionally biased region" description="Basic and acidic residues" evidence="7">
    <location>
        <begin position="505"/>
        <end position="516"/>
    </location>
</feature>
<dbReference type="Pfam" id="PF00651">
    <property type="entry name" value="BTB"/>
    <property type="match status" value="1"/>
</dbReference>
<feature type="region of interest" description="Disordered" evidence="7">
    <location>
        <begin position="325"/>
        <end position="955"/>
    </location>
</feature>
<dbReference type="GO" id="GO:0043161">
    <property type="term" value="P:proteasome-mediated ubiquitin-dependent protein catabolic process"/>
    <property type="evidence" value="ECO:0007669"/>
    <property type="project" value="TreeGrafter"/>
</dbReference>
<dbReference type="PROSITE" id="PS50089">
    <property type="entry name" value="ZF_RING_2"/>
    <property type="match status" value="1"/>
</dbReference>
<feature type="repeat" description="NHL" evidence="6">
    <location>
        <begin position="981"/>
        <end position="1024"/>
    </location>
</feature>
<feature type="compositionally biased region" description="Acidic residues" evidence="7">
    <location>
        <begin position="656"/>
        <end position="676"/>
    </location>
</feature>
<dbReference type="InterPro" id="IPR000315">
    <property type="entry name" value="Znf_B-box"/>
</dbReference>
<dbReference type="Gene3D" id="2.120.10.30">
    <property type="entry name" value="TolB, C-terminal domain"/>
    <property type="match status" value="3"/>
</dbReference>
<dbReference type="Gene3D" id="1.10.8.10">
    <property type="entry name" value="DNA helicase RuvA subunit, C-terminal domain"/>
    <property type="match status" value="1"/>
</dbReference>
<feature type="region of interest" description="Disordered" evidence="7">
    <location>
        <begin position="1664"/>
        <end position="1689"/>
    </location>
</feature>
<feature type="compositionally biased region" description="Low complexity" evidence="7">
    <location>
        <begin position="1672"/>
        <end position="1683"/>
    </location>
</feature>
<dbReference type="SUPFAM" id="SSF101898">
    <property type="entry name" value="NHL repeat"/>
    <property type="match status" value="1"/>
</dbReference>
<dbReference type="SUPFAM" id="SSF109732">
    <property type="entry name" value="HBS1-like domain"/>
    <property type="match status" value="1"/>
</dbReference>
<dbReference type="InterPro" id="IPR011042">
    <property type="entry name" value="6-blade_b-propeller_TolB-like"/>
</dbReference>
<dbReference type="PROSITE" id="PS50097">
    <property type="entry name" value="BTB"/>
    <property type="match status" value="1"/>
</dbReference>
<dbReference type="FunFam" id="2.120.10.30:FF:000037">
    <property type="entry name" value="Uncharacterized protein, isoform E"/>
    <property type="match status" value="1"/>
</dbReference>
<dbReference type="InterPro" id="IPR001258">
    <property type="entry name" value="NHL_repeat"/>
</dbReference>
<feature type="compositionally biased region" description="Basic and acidic residues" evidence="7">
    <location>
        <begin position="678"/>
        <end position="690"/>
    </location>
</feature>
<dbReference type="GO" id="GO:0005634">
    <property type="term" value="C:nucleus"/>
    <property type="evidence" value="ECO:0007669"/>
    <property type="project" value="UniProtKB-ARBA"/>
</dbReference>
<feature type="domain" description="RING-type" evidence="8">
    <location>
        <begin position="10"/>
        <end position="52"/>
    </location>
</feature>
<dbReference type="PANTHER" id="PTHR24104">
    <property type="entry name" value="E3 UBIQUITIN-PROTEIN LIGASE NHLRC1-RELATED"/>
    <property type="match status" value="1"/>
</dbReference>
<evidence type="ECO:0008006" key="13">
    <source>
        <dbReference type="Google" id="ProtNLM"/>
    </source>
</evidence>
<dbReference type="CDD" id="cd14733">
    <property type="entry name" value="BACK"/>
    <property type="match status" value="1"/>
</dbReference>
<keyword evidence="4" id="KW-0862">Zinc</keyword>
<dbReference type="Pfam" id="PF01436">
    <property type="entry name" value="NHL"/>
    <property type="match status" value="5"/>
</dbReference>
<dbReference type="InterPro" id="IPR000210">
    <property type="entry name" value="BTB/POZ_dom"/>
</dbReference>
<reference evidence="11" key="2">
    <citation type="submission" date="2021-08" db="EMBL/GenBank/DDBJ databases">
        <authorList>
            <person name="Eriksson T."/>
        </authorList>
    </citation>
    <scope>NUCLEOTIDE SEQUENCE</scope>
    <source>
        <strain evidence="11">Stoneville</strain>
        <tissue evidence="11">Whole head</tissue>
    </source>
</reference>
<dbReference type="EMBL" id="JABDTM020028040">
    <property type="protein sequence ID" value="KAH0809581.1"/>
    <property type="molecule type" value="Genomic_DNA"/>
</dbReference>
<feature type="compositionally biased region" description="Basic and acidic residues" evidence="7">
    <location>
        <begin position="702"/>
        <end position="719"/>
    </location>
</feature>
<evidence type="ECO:0000313" key="12">
    <source>
        <dbReference type="Proteomes" id="UP000719412"/>
    </source>
</evidence>
<feature type="compositionally biased region" description="Basic and acidic residues" evidence="7">
    <location>
        <begin position="409"/>
        <end position="425"/>
    </location>
</feature>
<evidence type="ECO:0000256" key="5">
    <source>
        <dbReference type="PROSITE-ProRule" id="PRU00024"/>
    </source>
</evidence>
<reference evidence="11" key="1">
    <citation type="journal article" date="2020" name="J Insects Food Feed">
        <title>The yellow mealworm (Tenebrio molitor) genome: a resource for the emerging insects as food and feed industry.</title>
        <authorList>
            <person name="Eriksson T."/>
            <person name="Andere A."/>
            <person name="Kelstrup H."/>
            <person name="Emery V."/>
            <person name="Picard C."/>
        </authorList>
    </citation>
    <scope>NUCLEOTIDE SEQUENCE</scope>
    <source>
        <strain evidence="11">Stoneville</strain>
        <tissue evidence="11">Whole head</tissue>
    </source>
</reference>
<evidence type="ECO:0000259" key="10">
    <source>
        <dbReference type="PROSITE" id="PS50119"/>
    </source>
</evidence>
<dbReference type="InterPro" id="IPR037189">
    <property type="entry name" value="HBS1-like_N_sf"/>
</dbReference>
<dbReference type="SUPFAM" id="SSF57850">
    <property type="entry name" value="RING/U-box"/>
    <property type="match status" value="1"/>
</dbReference>
<evidence type="ECO:0000256" key="4">
    <source>
        <dbReference type="ARBA" id="ARBA00022833"/>
    </source>
</evidence>
<dbReference type="Proteomes" id="UP000719412">
    <property type="component" value="Unassembled WGS sequence"/>
</dbReference>
<dbReference type="InterPro" id="IPR050952">
    <property type="entry name" value="TRIM-NHL_E3_ligases"/>
</dbReference>
<evidence type="ECO:0000256" key="6">
    <source>
        <dbReference type="PROSITE-ProRule" id="PRU00504"/>
    </source>
</evidence>
<dbReference type="InterPro" id="IPR001841">
    <property type="entry name" value="Znf_RING"/>
</dbReference>
<feature type="compositionally biased region" description="Basic and acidic residues" evidence="7">
    <location>
        <begin position="325"/>
        <end position="336"/>
    </location>
</feature>
<dbReference type="CDD" id="cd14954">
    <property type="entry name" value="NHL_TRIM71_like"/>
    <property type="match status" value="1"/>
</dbReference>
<feature type="domain" description="BTB" evidence="9">
    <location>
        <begin position="1511"/>
        <end position="1567"/>
    </location>
</feature>
<protein>
    <recommendedName>
        <fullName evidence="13">RING finger protein nhl-1</fullName>
    </recommendedName>
</protein>
<accession>A0A8J6H8B7</accession>
<sequence length="1766" mass="197940">MEQFEQLLTCAICLDRYRNPKLLPCQHSFCMEPCLEGLVDYVRRQVKCPECRAEHRIPYQGVQGFPTNVTLQRFLELHIEITGELPDPTSGQVMERCNVCSEKAYCSFCSHCDKKICEECKGAHMEILRREISRINNQIRRGLHRLQDTLALVEKNTQNIQSNCSSVSEEVEEIYRRLSKALKDRTEYLRGEIDRYLGTELRSLTNLKENLELEISNILSNCDLADKHMNESVDIWDDCELMDAKEIFLKTVEFIRNFEYENTDYTRRIRLVLAHDPNQLVLHVAGYGDLNLANQHLSQSAGMLQPPGPGLMRSKSDHRLATQFRQQEERGYDRGYGDNQDESLLSGRKFGERPKTERYGDRYGRGGTDYGDDYDETRPARSRYSRFRRHNQDNDSDTEQPGRGVRFTEQQKSERERVLDTEDVARGPLSGITRLADSPRVMKKLQENESGKKKEKEAPPPPQPATQPKIVPKRPPPPANRQVSEEDEIAKIKKQNKGATTSTETETRPAAEERHSTTQRKTPAPEAISSPEESDESVTSLQQTQRKTAASKTAAPTRRASDAGHKKSTRSASSDSNTSTESSTASSTAIRNTGAPFTTEEVKQKYLSRGSVDTPPDTRTRVSSTGSNKEAQPQKPFQSRFLHNKTPTPQTPAPKDDEETESTSEEESDSDDDSEDNTTTKKPEPKEMAKTDIGPLLARSAHARDGSAENARRSSRDDTTTYSRSRYTAPKEESPPRRYGRRTSAVQDEEPPRYGYTSRFLNKSKSSAAIPPDEEDHKYGSTLGDDSDSKYPSGRSRYMALKERRQRLARSRSSQQFGDEEDIDEPIPPTSSNPTAYLASRGYGSTTSSGHDLARSRSSHALKSRDNSPDRSSTTEKDGAALSSWARYLKNKYGNRNSGKDKDSSASSMTPSSSSSTTARRLSLGLPLRSSTELGSSDDDQKNMQGSPTTPPTAATAAAGIAVAVAGTSPRSQYLQKCQQLFEIGSRGSEAGCFTWPRGVAVGPDNSIVVADSSNHRVQVFDANGRFLKEFGQYGNGEGEFDCLAGVAVNRIGQYIIADRYNHRIQVFDPSGRFLRSFGSQGTADGRFNYPWGITTDALGFIYVCDKENHRVQVFQSDGTFVGKFGSMGCKEGQLEHPHYIAVSNTNRVVVSDSNNHRIQIFDVNGKVLSSFGIEGSEDGQFKFPRGVAVDDQGYICVADSGNNRIQIFHPDGTFLRAFGCWGISKGEFKGLEGVAMTPNGHILIEIILDTVSTLFVQVEKALQQIIQVLSPNDSSRSKSGVGDMLGKSLRNVLHIRELTKLRNFHEHLTCSLGLLIHKKENFNDMSTAQKVRSIARNLEQLIEELPIFLLRLEDVTSAFDEKLEWREFKFCFKVGTSKVSGILQKLVAHRDMLQDVVLQLCELVQRDAFNQSLQSLGLLEASSTAAHSSDCQKMSPSSCYSTPKHHHGYKLNLVESMCVPPSSNNSLLSKLSLQLFKSAIDTDMEFEIVGTGVSTEQPENETSEEGQCTIKAHRVIVAARCDWFRRALLSGMREAIDKKIIIHDTSPFLFRIFLEYLYSGRLRDDSLSIEQLVELLLLSDRYEVDSLKQTCEYALQHSIDLDSALYFFNMADQYNARILKNFCLNFIAQHHELTECEIFFELPIALQAEIFDCVWTQPPPAKSTTMEQLLPSSVTPTSPDSSTSERHRIPDCQNFQSDYQQSNSSSIEDLPIAQDTGRLDNCISQLRDIIGDTAPREQLVQVVLAADYDLCRAVNFYYARNQDDE</sequence>
<dbReference type="Pfam" id="PF00097">
    <property type="entry name" value="zf-C3HC4"/>
    <property type="match status" value="1"/>
</dbReference>
<evidence type="ECO:0000256" key="1">
    <source>
        <dbReference type="ARBA" id="ARBA00022723"/>
    </source>
</evidence>
<name>A0A8J6H8B7_TENMO</name>
<proteinExistence type="predicted"/>
<feature type="compositionally biased region" description="Basic residues" evidence="7">
    <location>
        <begin position="380"/>
        <end position="389"/>
    </location>
</feature>
<feature type="repeat" description="NHL" evidence="6">
    <location>
        <begin position="1169"/>
        <end position="1212"/>
    </location>
</feature>
<dbReference type="GO" id="GO:0008270">
    <property type="term" value="F:zinc ion binding"/>
    <property type="evidence" value="ECO:0007669"/>
    <property type="project" value="UniProtKB-KW"/>
</dbReference>
<keyword evidence="3 5" id="KW-0863">Zinc-finger</keyword>
<feature type="compositionally biased region" description="Polar residues" evidence="7">
    <location>
        <begin position="621"/>
        <end position="637"/>
    </location>
</feature>
<dbReference type="Gene3D" id="3.30.710.10">
    <property type="entry name" value="Potassium Channel Kv1.1, Chain A"/>
    <property type="match status" value="1"/>
</dbReference>
<evidence type="ECO:0000259" key="9">
    <source>
        <dbReference type="PROSITE" id="PS50097"/>
    </source>
</evidence>
<evidence type="ECO:0000256" key="2">
    <source>
        <dbReference type="ARBA" id="ARBA00022737"/>
    </source>
</evidence>
<evidence type="ECO:0000256" key="3">
    <source>
        <dbReference type="ARBA" id="ARBA00022771"/>
    </source>
</evidence>
<keyword evidence="12" id="KW-1185">Reference proteome</keyword>
<feature type="compositionally biased region" description="Basic and acidic residues" evidence="7">
    <location>
        <begin position="349"/>
        <end position="364"/>
    </location>
</feature>
<dbReference type="SUPFAM" id="SSF54695">
    <property type="entry name" value="POZ domain"/>
    <property type="match status" value="1"/>
</dbReference>
<evidence type="ECO:0000256" key="7">
    <source>
        <dbReference type="SAM" id="MobiDB-lite"/>
    </source>
</evidence>
<dbReference type="FunFam" id="3.30.40.10:FF:000185">
    <property type="entry name" value="RING finger protein nhl-1"/>
    <property type="match status" value="1"/>
</dbReference>
<feature type="compositionally biased region" description="Low complexity" evidence="7">
    <location>
        <begin position="905"/>
        <end position="931"/>
    </location>
</feature>
<dbReference type="InterPro" id="IPR018957">
    <property type="entry name" value="Znf_C3HC4_RING-type"/>
</dbReference>
<dbReference type="CDD" id="cd18186">
    <property type="entry name" value="BTB_POZ_ZBTB_KLHL-like"/>
    <property type="match status" value="1"/>
</dbReference>
<feature type="repeat" description="NHL" evidence="6">
    <location>
        <begin position="1028"/>
        <end position="1071"/>
    </location>
</feature>
<feature type="compositionally biased region" description="Basic and acidic residues" evidence="7">
    <location>
        <begin position="444"/>
        <end position="458"/>
    </location>
</feature>
<gene>
    <name evidence="11" type="ORF">GEV33_013210</name>
</gene>
<dbReference type="PROSITE" id="PS50119">
    <property type="entry name" value="ZF_BBOX"/>
    <property type="match status" value="1"/>
</dbReference>
<dbReference type="Gene3D" id="3.30.40.10">
    <property type="entry name" value="Zinc/RING finger domain, C3HC4 (zinc finger)"/>
    <property type="match status" value="1"/>
</dbReference>
<dbReference type="GO" id="GO:0000209">
    <property type="term" value="P:protein polyubiquitination"/>
    <property type="evidence" value="ECO:0007669"/>
    <property type="project" value="TreeGrafter"/>
</dbReference>
<dbReference type="GO" id="GO:0061630">
    <property type="term" value="F:ubiquitin protein ligase activity"/>
    <property type="evidence" value="ECO:0007669"/>
    <property type="project" value="TreeGrafter"/>
</dbReference>
<dbReference type="InterPro" id="IPR011333">
    <property type="entry name" value="SKP1/BTB/POZ_sf"/>
</dbReference>
<feature type="compositionally biased region" description="Low complexity" evidence="7">
    <location>
        <begin position="570"/>
        <end position="589"/>
    </location>
</feature>
<feature type="repeat" description="NHL" evidence="6">
    <location>
        <begin position="1122"/>
        <end position="1165"/>
    </location>
</feature>
<organism evidence="11 12">
    <name type="scientific">Tenebrio molitor</name>
    <name type="common">Yellow mealworm beetle</name>
    <dbReference type="NCBI Taxonomy" id="7067"/>
    <lineage>
        <taxon>Eukaryota</taxon>
        <taxon>Metazoa</taxon>
        <taxon>Ecdysozoa</taxon>
        <taxon>Arthropoda</taxon>
        <taxon>Hexapoda</taxon>
        <taxon>Insecta</taxon>
        <taxon>Pterygota</taxon>
        <taxon>Neoptera</taxon>
        <taxon>Endopterygota</taxon>
        <taxon>Coleoptera</taxon>
        <taxon>Polyphaga</taxon>
        <taxon>Cucujiformia</taxon>
        <taxon>Tenebrionidae</taxon>
        <taxon>Tenebrio</taxon>
    </lineage>
</organism>
<feature type="compositionally biased region" description="Polar residues" evidence="7">
    <location>
        <begin position="537"/>
        <end position="551"/>
    </location>
</feature>
<dbReference type="SMART" id="SM00184">
    <property type="entry name" value="RING"/>
    <property type="match status" value="1"/>
</dbReference>
<feature type="repeat" description="NHL" evidence="6">
    <location>
        <begin position="1075"/>
        <end position="1118"/>
    </location>
</feature>
<feature type="domain" description="B box-type" evidence="10">
    <location>
        <begin position="92"/>
        <end position="135"/>
    </location>
</feature>
<evidence type="ECO:0000259" key="8">
    <source>
        <dbReference type="PROSITE" id="PS50089"/>
    </source>
</evidence>
<dbReference type="InterPro" id="IPR013083">
    <property type="entry name" value="Znf_RING/FYVE/PHD"/>
</dbReference>
<dbReference type="PANTHER" id="PTHR24104:SF47">
    <property type="entry name" value="E3 UBIQUITIN-PROTEIN LIGASE NHLRC1"/>
    <property type="match status" value="1"/>
</dbReference>